<dbReference type="KEGG" id="lab:LA76x_1098"/>
<dbReference type="AlphaFoldDB" id="A0A0S2F6S3"/>
<gene>
    <name evidence="3" type="ORF">LA76x_1098</name>
</gene>
<dbReference type="KEGG" id="laq:GLA29479_2054"/>
<feature type="transmembrane region" description="Helical" evidence="1">
    <location>
        <begin position="6"/>
        <end position="29"/>
    </location>
</feature>
<organism evidence="3 4">
    <name type="scientific">Lysobacter antibioticus</name>
    <dbReference type="NCBI Taxonomy" id="84531"/>
    <lineage>
        <taxon>Bacteria</taxon>
        <taxon>Pseudomonadati</taxon>
        <taxon>Pseudomonadota</taxon>
        <taxon>Gammaproteobacteria</taxon>
        <taxon>Lysobacterales</taxon>
        <taxon>Lysobacteraceae</taxon>
        <taxon>Lysobacter</taxon>
    </lineage>
</organism>
<keyword evidence="1" id="KW-0812">Transmembrane</keyword>
<feature type="domain" description="Mce/MlaD" evidence="2">
    <location>
        <begin position="47"/>
        <end position="116"/>
    </location>
</feature>
<protein>
    <submittedName>
        <fullName evidence="3">Mce related family protein</fullName>
    </submittedName>
</protein>
<dbReference type="eggNOG" id="COG1463">
    <property type="taxonomic scope" value="Bacteria"/>
</dbReference>
<keyword evidence="1" id="KW-0472">Membrane</keyword>
<sequence length="309" mass="33350">METKANYVLIGAFTIVVTLFLLLFALWAAKYSSEKSWREYAVIFNEPVTGLSEGSTVQYNGISVGTVQQLSLAPDDPRRVIAKLRLQADAPIKTDTRAKLSMTGITGSPIIQLTGGSPNSPALADAERSSDIPVIQTEASALQNIADTANRLVARMDQVLSDENVKHVSNTLANIESLTGSIAGQREDLRALITNARKSSEQLAVTLNTTNRAVESVDRELVDKLPGLIAKLDSTLTKLDSAATGANGILTDNRAAISSFANDGLAQLGPTLSELRSLVRDLRRISDRLDNNPTRYLLGRDATKEFEPE</sequence>
<dbReference type="EMBL" id="CP011129">
    <property type="protein sequence ID" value="ALN79257.1"/>
    <property type="molecule type" value="Genomic_DNA"/>
</dbReference>
<keyword evidence="4" id="KW-1185">Reference proteome</keyword>
<dbReference type="PANTHER" id="PTHR36698">
    <property type="entry name" value="BLL5892 PROTEIN"/>
    <property type="match status" value="1"/>
</dbReference>
<evidence type="ECO:0000256" key="1">
    <source>
        <dbReference type="SAM" id="Phobius"/>
    </source>
</evidence>
<dbReference type="RefSeq" id="WP_031371531.1">
    <property type="nucleotide sequence ID" value="NZ_CP011129.1"/>
</dbReference>
<keyword evidence="1" id="KW-1133">Transmembrane helix</keyword>
<name>A0A0S2F6S3_LYSAN</name>
<evidence type="ECO:0000313" key="4">
    <source>
        <dbReference type="Proteomes" id="UP000060787"/>
    </source>
</evidence>
<dbReference type="OrthoDB" id="9806984at2"/>
<dbReference type="STRING" id="84531.LA76x_1098"/>
<evidence type="ECO:0000259" key="2">
    <source>
        <dbReference type="Pfam" id="PF02470"/>
    </source>
</evidence>
<accession>A0A0S2F6S3</accession>
<dbReference type="Pfam" id="PF02470">
    <property type="entry name" value="MlaD"/>
    <property type="match status" value="1"/>
</dbReference>
<dbReference type="PANTHER" id="PTHR36698:SF2">
    <property type="entry name" value="MCE_MLAD DOMAIN-CONTAINING PROTEIN"/>
    <property type="match status" value="1"/>
</dbReference>
<dbReference type="Proteomes" id="UP000060787">
    <property type="component" value="Chromosome"/>
</dbReference>
<evidence type="ECO:0000313" key="3">
    <source>
        <dbReference type="EMBL" id="ALN79257.1"/>
    </source>
</evidence>
<reference evidence="3 4" key="1">
    <citation type="journal article" date="2015" name="BMC Genomics">
        <title>Comparative genomics and metabolic profiling of the genus Lysobacter.</title>
        <authorList>
            <person name="de Bruijn I."/>
            <person name="Cheng X."/>
            <person name="de Jager V."/>
            <person name="Exposito R.G."/>
            <person name="Watrous J."/>
            <person name="Patel N."/>
            <person name="Postma J."/>
            <person name="Dorrestein P.C."/>
            <person name="Kobayashi D."/>
            <person name="Raaijmakers J.M."/>
        </authorList>
    </citation>
    <scope>NUCLEOTIDE SEQUENCE [LARGE SCALE GENOMIC DNA]</scope>
    <source>
        <strain evidence="3 4">76</strain>
    </source>
</reference>
<dbReference type="PATRIC" id="fig|84531.7.peg.2017"/>
<dbReference type="InterPro" id="IPR003399">
    <property type="entry name" value="Mce/MlaD"/>
</dbReference>
<proteinExistence type="predicted"/>